<accession>A0ABX6YVA6</accession>
<proteinExistence type="predicted"/>
<reference evidence="3 4" key="1">
    <citation type="submission" date="2020-05" db="EMBL/GenBank/DDBJ databases">
        <title>Thioclava electrotropha strain Elox9 finished genome.</title>
        <authorList>
            <person name="Rowe A.R."/>
            <person name="Wilbanks E.G."/>
        </authorList>
    </citation>
    <scope>NUCLEOTIDE SEQUENCE [LARGE SCALE GENOMIC DNA]</scope>
    <source>
        <strain evidence="3 4">Elox9</strain>
    </source>
</reference>
<evidence type="ECO:0000313" key="4">
    <source>
        <dbReference type="Proteomes" id="UP000192422"/>
    </source>
</evidence>
<dbReference type="Pfam" id="PF00665">
    <property type="entry name" value="rve"/>
    <property type="match status" value="1"/>
</dbReference>
<dbReference type="SUPFAM" id="SSF53098">
    <property type="entry name" value="Ribonuclease H-like"/>
    <property type="match status" value="1"/>
</dbReference>
<protein>
    <submittedName>
        <fullName evidence="3">DDE-type integrase/transposase/recombinase</fullName>
    </submittedName>
</protein>
<dbReference type="EMBL" id="CP053562">
    <property type="protein sequence ID" value="QPZ91774.1"/>
    <property type="molecule type" value="Genomic_DNA"/>
</dbReference>
<dbReference type="InterPro" id="IPR036397">
    <property type="entry name" value="RNaseH_sf"/>
</dbReference>
<dbReference type="PROSITE" id="PS50994">
    <property type="entry name" value="INTEGRASE"/>
    <property type="match status" value="1"/>
</dbReference>
<dbReference type="RefSeq" id="WP_083078954.1">
    <property type="nucleotide sequence ID" value="NZ_CP053562.1"/>
</dbReference>
<gene>
    <name evidence="3" type="ORF">AKL02_013330</name>
</gene>
<dbReference type="Pfam" id="PF09299">
    <property type="entry name" value="Mu-transpos_C"/>
    <property type="match status" value="1"/>
</dbReference>
<organism evidence="3 4">
    <name type="scientific">Thioclava electrotropha</name>
    <dbReference type="NCBI Taxonomy" id="1549850"/>
    <lineage>
        <taxon>Bacteria</taxon>
        <taxon>Pseudomonadati</taxon>
        <taxon>Pseudomonadota</taxon>
        <taxon>Alphaproteobacteria</taxon>
        <taxon>Rhodobacterales</taxon>
        <taxon>Paracoccaceae</taxon>
        <taxon>Thioclava</taxon>
    </lineage>
</organism>
<feature type="region of interest" description="Disordered" evidence="1">
    <location>
        <begin position="668"/>
        <end position="712"/>
    </location>
</feature>
<evidence type="ECO:0000259" key="2">
    <source>
        <dbReference type="PROSITE" id="PS50994"/>
    </source>
</evidence>
<sequence length="712" mass="79666">MTLQFGHAISSRRLAFSPTDRVTIGNISMRPIHCNEDGWVLQEDDGSGRARQFTHQLLNQYAAQGKMTHQIGYFLPHQARARLKSAEFLISALSKRDRVAFAKRDAWVQAFFELQRKGMKITDASIEAHKAELLGLMAKFADESCNHDLPNKTKTNNFFKTPSARTLRRWVKQYREAGAAGLADRIAARGNRGHRMTPAEISLMMQEVRGYMSETRPTEAKIVEDVMRAFDERNAELRAEGQLELRVPSRSTVRKAIKSLDLYQVTVARDGLDSARKKFAPVGNGLMLTRPLERVEIDEYRVDAITLMASSGLDGFLSEDERKALGLDGSKARWVITVAICATTRCIVGMSISREASGSAAKQVLQMIVSDKGKWADAVGAQGSWDMHGRPELIATDNGPAFISETFRAGCADLGVAHEFTPPATPEMRARIERLFRTISMKLLRRLAGHTFSSILEKGDADPKARAALTFDDFAFAMVRWIVDIYHNQPHRGLGGETPLTCWRRLEKTPGVAPSPSNRDFRLIFGVRHTRKLDKSGIMVHGLFYHSGELARWMRPDGEVELEVAWHPRDIGAILVYLGGKWVEVPALDKRYDGVAAQTWLTAARQLKSANPRRKEFDHDTIFAAIKAIEDRNAQAMALAGLLVEEWTEEKLARAEKRLFMGFRESTRTPSDVAPAADGKPGMSIPSPEKEETAAKPKRKRKGKSSDWNVED</sequence>
<dbReference type="Gene3D" id="3.30.420.10">
    <property type="entry name" value="Ribonuclease H-like superfamily/Ribonuclease H"/>
    <property type="match status" value="1"/>
</dbReference>
<evidence type="ECO:0000256" key="1">
    <source>
        <dbReference type="SAM" id="MobiDB-lite"/>
    </source>
</evidence>
<dbReference type="InterPro" id="IPR012337">
    <property type="entry name" value="RNaseH-like_sf"/>
</dbReference>
<feature type="domain" description="Integrase catalytic" evidence="2">
    <location>
        <begin position="287"/>
        <end position="507"/>
    </location>
</feature>
<dbReference type="Proteomes" id="UP000192422">
    <property type="component" value="Chromosome"/>
</dbReference>
<name>A0ABX6YVA6_9RHOB</name>
<dbReference type="InterPro" id="IPR001584">
    <property type="entry name" value="Integrase_cat-core"/>
</dbReference>
<keyword evidence="4" id="KW-1185">Reference proteome</keyword>
<evidence type="ECO:0000313" key="3">
    <source>
        <dbReference type="EMBL" id="QPZ91774.1"/>
    </source>
</evidence>
<dbReference type="InterPro" id="IPR015378">
    <property type="entry name" value="Transposase-like_Mu_C"/>
</dbReference>